<organism evidence="2 3">
    <name type="scientific">Anisodus tanguticus</name>
    <dbReference type="NCBI Taxonomy" id="243964"/>
    <lineage>
        <taxon>Eukaryota</taxon>
        <taxon>Viridiplantae</taxon>
        <taxon>Streptophyta</taxon>
        <taxon>Embryophyta</taxon>
        <taxon>Tracheophyta</taxon>
        <taxon>Spermatophyta</taxon>
        <taxon>Magnoliopsida</taxon>
        <taxon>eudicotyledons</taxon>
        <taxon>Gunneridae</taxon>
        <taxon>Pentapetalae</taxon>
        <taxon>asterids</taxon>
        <taxon>lamiids</taxon>
        <taxon>Solanales</taxon>
        <taxon>Solanaceae</taxon>
        <taxon>Solanoideae</taxon>
        <taxon>Hyoscyameae</taxon>
        <taxon>Anisodus</taxon>
    </lineage>
</organism>
<dbReference type="Proteomes" id="UP001291623">
    <property type="component" value="Unassembled WGS sequence"/>
</dbReference>
<accession>A0AAE1UZG6</accession>
<dbReference type="AlphaFoldDB" id="A0AAE1UZG6"/>
<gene>
    <name evidence="2" type="ORF">RND71_038426</name>
</gene>
<reference evidence="2" key="1">
    <citation type="submission" date="2023-12" db="EMBL/GenBank/DDBJ databases">
        <title>Genome assembly of Anisodus tanguticus.</title>
        <authorList>
            <person name="Wang Y.-J."/>
        </authorList>
    </citation>
    <scope>NUCLEOTIDE SEQUENCE</scope>
    <source>
        <strain evidence="2">KB-2021</strain>
        <tissue evidence="2">Leaf</tissue>
    </source>
</reference>
<evidence type="ECO:0000313" key="3">
    <source>
        <dbReference type="Proteomes" id="UP001291623"/>
    </source>
</evidence>
<sequence>MFKHMLLPSLRGKCCCKSWTGTDVKGLLFIANGSSSNSPRIRINYLSQSIFMVGHLKLYVLETWQETMTHNKARCRNVESFILSVYRYPCWELFLILVALEAVDELSKIIIYHNFTNKATKRDTVPSDTIQNPNNNGGNLDNYNANATRSRKLLQSEVEKVVELEPVELEEDAPLDVPNVVDELLITDLVVVEVDSIPGKSKAPEGIMVDKVIDFPEVEIHMRMVPAITRCH</sequence>
<protein>
    <submittedName>
        <fullName evidence="2">Uncharacterized protein</fullName>
    </submittedName>
</protein>
<keyword evidence="3" id="KW-1185">Reference proteome</keyword>
<evidence type="ECO:0000256" key="1">
    <source>
        <dbReference type="SAM" id="MobiDB-lite"/>
    </source>
</evidence>
<feature type="region of interest" description="Disordered" evidence="1">
    <location>
        <begin position="124"/>
        <end position="143"/>
    </location>
</feature>
<name>A0AAE1UZG6_9SOLA</name>
<proteinExistence type="predicted"/>
<evidence type="ECO:0000313" key="2">
    <source>
        <dbReference type="EMBL" id="KAK4342610.1"/>
    </source>
</evidence>
<feature type="compositionally biased region" description="Low complexity" evidence="1">
    <location>
        <begin position="132"/>
        <end position="143"/>
    </location>
</feature>
<dbReference type="EMBL" id="JAVYJV010000021">
    <property type="protein sequence ID" value="KAK4342610.1"/>
    <property type="molecule type" value="Genomic_DNA"/>
</dbReference>
<comment type="caution">
    <text evidence="2">The sequence shown here is derived from an EMBL/GenBank/DDBJ whole genome shotgun (WGS) entry which is preliminary data.</text>
</comment>